<keyword evidence="2" id="KW-1185">Reference proteome</keyword>
<sequence length="105" mass="12056">MLLHADLYRENILFDNARGVVFIDPLPMVGDPVFDWAFWTVYYDLERDPVDRLKLANQASGISSGELVPWCLTLCLDGLLYYRQVGDSRLGRMRDVMAAMAKEVR</sequence>
<reference evidence="1 2" key="1">
    <citation type="submission" date="2016-10" db="EMBL/GenBank/DDBJ databases">
        <authorList>
            <person name="de Groot N.N."/>
        </authorList>
    </citation>
    <scope>NUCLEOTIDE SEQUENCE [LARGE SCALE GENOMIC DNA]</scope>
    <source>
        <strain evidence="1 2">CPCC 201354</strain>
    </source>
</reference>
<dbReference type="SUPFAM" id="SSF56112">
    <property type="entry name" value="Protein kinase-like (PK-like)"/>
    <property type="match status" value="1"/>
</dbReference>
<dbReference type="EMBL" id="FNCN01000015">
    <property type="protein sequence ID" value="SDH42501.1"/>
    <property type="molecule type" value="Genomic_DNA"/>
</dbReference>
<dbReference type="STRING" id="504805.SAMN05421505_115117"/>
<keyword evidence="1" id="KW-0418">Kinase</keyword>
<dbReference type="AlphaFoldDB" id="A0A1G8CAJ5"/>
<dbReference type="Proteomes" id="UP000198923">
    <property type="component" value="Unassembled WGS sequence"/>
</dbReference>
<evidence type="ECO:0000313" key="2">
    <source>
        <dbReference type="Proteomes" id="UP000198923"/>
    </source>
</evidence>
<gene>
    <name evidence="1" type="ORF">SAMN05421505_115117</name>
</gene>
<dbReference type="InterPro" id="IPR011009">
    <property type="entry name" value="Kinase-like_dom_sf"/>
</dbReference>
<dbReference type="Gene3D" id="1.10.510.10">
    <property type="entry name" value="Transferase(Phosphotransferase) domain 1"/>
    <property type="match status" value="1"/>
</dbReference>
<protein>
    <submittedName>
        <fullName evidence="1">Streptomycin 6-kinase</fullName>
    </submittedName>
</protein>
<evidence type="ECO:0000313" key="1">
    <source>
        <dbReference type="EMBL" id="SDH42501.1"/>
    </source>
</evidence>
<organism evidence="1 2">
    <name type="scientific">Sinosporangium album</name>
    <dbReference type="NCBI Taxonomy" id="504805"/>
    <lineage>
        <taxon>Bacteria</taxon>
        <taxon>Bacillati</taxon>
        <taxon>Actinomycetota</taxon>
        <taxon>Actinomycetes</taxon>
        <taxon>Streptosporangiales</taxon>
        <taxon>Streptosporangiaceae</taxon>
        <taxon>Sinosporangium</taxon>
    </lineage>
</organism>
<keyword evidence="1" id="KW-0808">Transferase</keyword>
<dbReference type="GO" id="GO:0016301">
    <property type="term" value="F:kinase activity"/>
    <property type="evidence" value="ECO:0007669"/>
    <property type="project" value="UniProtKB-KW"/>
</dbReference>
<proteinExistence type="predicted"/>
<accession>A0A1G8CAJ5</accession>
<name>A0A1G8CAJ5_9ACTN</name>